<dbReference type="Proteomes" id="UP000253303">
    <property type="component" value="Unassembled WGS sequence"/>
</dbReference>
<dbReference type="Gene3D" id="1.20.5.1930">
    <property type="match status" value="1"/>
</dbReference>
<dbReference type="GO" id="GO:0046983">
    <property type="term" value="F:protein dimerization activity"/>
    <property type="evidence" value="ECO:0007669"/>
    <property type="project" value="InterPro"/>
</dbReference>
<evidence type="ECO:0000256" key="9">
    <source>
        <dbReference type="SAM" id="Phobius"/>
    </source>
</evidence>
<evidence type="ECO:0000313" key="12">
    <source>
        <dbReference type="Proteomes" id="UP000253303"/>
    </source>
</evidence>
<keyword evidence="9" id="KW-1133">Transmembrane helix</keyword>
<evidence type="ECO:0000256" key="4">
    <source>
        <dbReference type="ARBA" id="ARBA00022679"/>
    </source>
</evidence>
<evidence type="ECO:0000256" key="8">
    <source>
        <dbReference type="ARBA" id="ARBA00023012"/>
    </source>
</evidence>
<protein>
    <recommendedName>
        <fullName evidence="2">histidine kinase</fullName>
        <ecNumber evidence="2">2.7.13.3</ecNumber>
    </recommendedName>
</protein>
<dbReference type="EC" id="2.7.13.3" evidence="2"/>
<evidence type="ECO:0000313" key="11">
    <source>
        <dbReference type="EMBL" id="RBQ17068.1"/>
    </source>
</evidence>
<dbReference type="GO" id="GO:0000155">
    <property type="term" value="F:phosphorelay sensor kinase activity"/>
    <property type="evidence" value="ECO:0007669"/>
    <property type="project" value="InterPro"/>
</dbReference>
<dbReference type="InterPro" id="IPR011712">
    <property type="entry name" value="Sig_transdc_His_kin_sub3_dim/P"/>
</dbReference>
<feature type="domain" description="Signal transduction histidine kinase subgroup 3 dimerisation and phosphoacceptor" evidence="10">
    <location>
        <begin position="195"/>
        <end position="263"/>
    </location>
</feature>
<proteinExistence type="predicted"/>
<evidence type="ECO:0000256" key="2">
    <source>
        <dbReference type="ARBA" id="ARBA00012438"/>
    </source>
</evidence>
<feature type="transmembrane region" description="Helical" evidence="9">
    <location>
        <begin position="151"/>
        <end position="169"/>
    </location>
</feature>
<keyword evidence="8" id="KW-0902">Two-component regulatory system</keyword>
<reference evidence="11 12" key="1">
    <citation type="submission" date="2018-06" db="EMBL/GenBank/DDBJ databases">
        <title>Sphaerisporangium craniellae sp. nov., isolated from a marine sponge in the South China Sea.</title>
        <authorList>
            <person name="Li L."/>
        </authorList>
    </citation>
    <scope>NUCLEOTIDE SEQUENCE [LARGE SCALE GENOMIC DNA]</scope>
    <source>
        <strain evidence="11 12">LHW63015</strain>
    </source>
</reference>
<dbReference type="EMBL" id="QMEY01000013">
    <property type="protein sequence ID" value="RBQ17068.1"/>
    <property type="molecule type" value="Genomic_DNA"/>
</dbReference>
<dbReference type="AlphaFoldDB" id="A0A366LT23"/>
<dbReference type="InterPro" id="IPR050482">
    <property type="entry name" value="Sensor_HK_TwoCompSys"/>
</dbReference>
<evidence type="ECO:0000259" key="10">
    <source>
        <dbReference type="Pfam" id="PF07730"/>
    </source>
</evidence>
<keyword evidence="6 11" id="KW-0418">Kinase</keyword>
<evidence type="ECO:0000256" key="3">
    <source>
        <dbReference type="ARBA" id="ARBA00022553"/>
    </source>
</evidence>
<organism evidence="11 12">
    <name type="scientific">Spongiactinospora rosea</name>
    <dbReference type="NCBI Taxonomy" id="2248750"/>
    <lineage>
        <taxon>Bacteria</taxon>
        <taxon>Bacillati</taxon>
        <taxon>Actinomycetota</taxon>
        <taxon>Actinomycetes</taxon>
        <taxon>Streptosporangiales</taxon>
        <taxon>Streptosporangiaceae</taxon>
        <taxon>Spongiactinospora</taxon>
    </lineage>
</organism>
<dbReference type="SUPFAM" id="SSF55874">
    <property type="entry name" value="ATPase domain of HSP90 chaperone/DNA topoisomerase II/histidine kinase"/>
    <property type="match status" value="1"/>
</dbReference>
<feature type="transmembrane region" description="Helical" evidence="9">
    <location>
        <begin position="48"/>
        <end position="68"/>
    </location>
</feature>
<evidence type="ECO:0000256" key="7">
    <source>
        <dbReference type="ARBA" id="ARBA00022840"/>
    </source>
</evidence>
<comment type="caution">
    <text evidence="11">The sequence shown here is derived from an EMBL/GenBank/DDBJ whole genome shotgun (WGS) entry which is preliminary data.</text>
</comment>
<evidence type="ECO:0000256" key="6">
    <source>
        <dbReference type="ARBA" id="ARBA00022777"/>
    </source>
</evidence>
<dbReference type="OrthoDB" id="3288457at2"/>
<keyword evidence="12" id="KW-1185">Reference proteome</keyword>
<gene>
    <name evidence="11" type="ORF">DP939_26635</name>
</gene>
<feature type="transmembrane region" description="Helical" evidence="9">
    <location>
        <begin position="21"/>
        <end position="42"/>
    </location>
</feature>
<feature type="transmembrane region" description="Helical" evidence="9">
    <location>
        <begin position="128"/>
        <end position="145"/>
    </location>
</feature>
<keyword evidence="4" id="KW-0808">Transferase</keyword>
<dbReference type="InterPro" id="IPR036890">
    <property type="entry name" value="HATPase_C_sf"/>
</dbReference>
<sequence length="396" mass="41774">MSLTSKIDSAEEALSKIDLGRVVRSPLLDVAIGVALTVWGLIPTSMPPIRYGVDHSPGMVVLSGLLLATAPQMVRRRFRVPVLVLTYLGAGVLALSGVRLAEIPLPVYVSGVISTYTLLVMLPRRLRWAGAVAVVVGGLTAALGIGGGRGGAFAIVAVTVAALTLLADLRGSRSELNLFRADRLDQVRERAAMAERARIAREMHDVVAHSVSMIAVRAETAPFTLAEEGDELGEATKREFADIAGNARDALAEMRRLVGVLRADIPDAAETAPQPGLAQLPELIEQHPGDVDLDVVGEERELPQAVDVSAFRIVQESLNNARVHAPGARVSIELAYRPTLLAIRVADNGPAEAAEDTEGGHGLIGMRERALALGGWFTAGPGPHGGFLVQAGLPTE</sequence>
<comment type="catalytic activity">
    <reaction evidence="1">
        <text>ATP + protein L-histidine = ADP + protein N-phospho-L-histidine.</text>
        <dbReference type="EC" id="2.7.13.3"/>
    </reaction>
</comment>
<evidence type="ECO:0000256" key="5">
    <source>
        <dbReference type="ARBA" id="ARBA00022741"/>
    </source>
</evidence>
<dbReference type="GO" id="GO:0005524">
    <property type="term" value="F:ATP binding"/>
    <property type="evidence" value="ECO:0007669"/>
    <property type="project" value="UniProtKB-KW"/>
</dbReference>
<keyword evidence="5" id="KW-0547">Nucleotide-binding</keyword>
<dbReference type="Gene3D" id="3.30.565.10">
    <property type="entry name" value="Histidine kinase-like ATPase, C-terminal domain"/>
    <property type="match status" value="1"/>
</dbReference>
<keyword evidence="9" id="KW-0812">Transmembrane</keyword>
<accession>A0A366LT23</accession>
<dbReference type="PANTHER" id="PTHR24421">
    <property type="entry name" value="NITRATE/NITRITE SENSOR PROTEIN NARX-RELATED"/>
    <property type="match status" value="1"/>
</dbReference>
<dbReference type="RefSeq" id="WP_113983515.1">
    <property type="nucleotide sequence ID" value="NZ_QMEY01000013.1"/>
</dbReference>
<evidence type="ECO:0000256" key="1">
    <source>
        <dbReference type="ARBA" id="ARBA00000085"/>
    </source>
</evidence>
<dbReference type="PANTHER" id="PTHR24421:SF10">
    <property type="entry name" value="NITRATE_NITRITE SENSOR PROTEIN NARQ"/>
    <property type="match status" value="1"/>
</dbReference>
<keyword evidence="3" id="KW-0597">Phosphoprotein</keyword>
<dbReference type="GO" id="GO:0016020">
    <property type="term" value="C:membrane"/>
    <property type="evidence" value="ECO:0007669"/>
    <property type="project" value="InterPro"/>
</dbReference>
<dbReference type="Pfam" id="PF07730">
    <property type="entry name" value="HisKA_3"/>
    <property type="match status" value="1"/>
</dbReference>
<dbReference type="CDD" id="cd16917">
    <property type="entry name" value="HATPase_UhpB-NarQ-NarX-like"/>
    <property type="match status" value="1"/>
</dbReference>
<keyword evidence="9" id="KW-0472">Membrane</keyword>
<keyword evidence="7" id="KW-0067">ATP-binding</keyword>
<name>A0A366LT23_9ACTN</name>
<feature type="transmembrane region" description="Helical" evidence="9">
    <location>
        <begin position="80"/>
        <end position="97"/>
    </location>
</feature>